<proteinExistence type="predicted"/>
<comment type="caution">
    <text evidence="1">The sequence shown here is derived from an EMBL/GenBank/DDBJ whole genome shotgun (WGS) entry which is preliminary data.</text>
</comment>
<dbReference type="STRING" id="1341181.FLJC2902T_17370"/>
<gene>
    <name evidence="1" type="ORF">FLJC2902T_17370</name>
</gene>
<sequence length="74" mass="8386">MDIKFKKYDGKMDLRAGMIVKKDNGEVELVGHININEGDCSCCTFGSIVEYNDDTCNQLEEIINNIKKVDNLNQ</sequence>
<accession>V6SPL1</accession>
<dbReference type="RefSeq" id="WP_023579367.1">
    <property type="nucleotide sequence ID" value="NZ_AVGG01000007.1"/>
</dbReference>
<keyword evidence="2" id="KW-1185">Reference proteome</keyword>
<dbReference type="EMBL" id="AVGG01000007">
    <property type="protein sequence ID" value="ESU28384.1"/>
    <property type="molecule type" value="Genomic_DNA"/>
</dbReference>
<dbReference type="AlphaFoldDB" id="V6SPL1"/>
<organism evidence="1 2">
    <name type="scientific">Flavobacterium limnosediminis JC2902</name>
    <dbReference type="NCBI Taxonomy" id="1341181"/>
    <lineage>
        <taxon>Bacteria</taxon>
        <taxon>Pseudomonadati</taxon>
        <taxon>Bacteroidota</taxon>
        <taxon>Flavobacteriia</taxon>
        <taxon>Flavobacteriales</taxon>
        <taxon>Flavobacteriaceae</taxon>
        <taxon>Flavobacterium</taxon>
    </lineage>
</organism>
<dbReference type="Proteomes" id="UP000018004">
    <property type="component" value="Unassembled WGS sequence"/>
</dbReference>
<protein>
    <submittedName>
        <fullName evidence="1">Uncharacterized protein</fullName>
    </submittedName>
</protein>
<dbReference type="PATRIC" id="fig|1341181.4.peg.1710"/>
<name>V6SPL1_9FLAO</name>
<reference evidence="1 2" key="1">
    <citation type="submission" date="2013-08" db="EMBL/GenBank/DDBJ databases">
        <title>Flavobacterium limnosediminis JC2902 genome sequencing.</title>
        <authorList>
            <person name="Lee K."/>
            <person name="Yi H."/>
            <person name="Park S."/>
            <person name="Chun J."/>
        </authorList>
    </citation>
    <scope>NUCLEOTIDE SEQUENCE [LARGE SCALE GENOMIC DNA]</scope>
    <source>
        <strain evidence="1 2">JC2902</strain>
    </source>
</reference>
<evidence type="ECO:0000313" key="2">
    <source>
        <dbReference type="Proteomes" id="UP000018004"/>
    </source>
</evidence>
<evidence type="ECO:0000313" key="1">
    <source>
        <dbReference type="EMBL" id="ESU28384.1"/>
    </source>
</evidence>